<sequence>MGLFSNGRCRSQARLDGKTAIITGSNTGIGKETALDFVKRGAKVFMACRDLSKAKKAATDIQRSVEHLENCGEVIVVKLDLSSLSSVRECAAEILATETRIHLLINNAGVMMCPWGLTVDGFEMHFGTNHLGHFLFTLLLLPTILASAPARIVNVSSLAHALANSMEYDDINLKKSYSPVSAYGRSKLANVLFTKELARKLRGTGVTVYCLHPGVVSTELTRHLDSAFLWGARWVYDTLGGWFRKTVEEGAQTTLHCSLDEQAGRETGLYYDDCQVAPTTKYALDESMAHELWERSLQMVKFPAEVDPFVPKR</sequence>
<evidence type="ECO:0000256" key="1">
    <source>
        <dbReference type="ARBA" id="ARBA00023002"/>
    </source>
</evidence>
<dbReference type="PANTHER" id="PTHR43157">
    <property type="entry name" value="PHOSPHATIDYLINOSITOL-GLYCAN BIOSYNTHESIS CLASS F PROTEIN-RELATED"/>
    <property type="match status" value="1"/>
</dbReference>
<evidence type="ECO:0000313" key="5">
    <source>
        <dbReference type="EMBL" id="JAQ15001.1"/>
    </source>
</evidence>
<dbReference type="AlphaFoldDB" id="A0A0A9Z186"/>
<dbReference type="Pfam" id="PF00106">
    <property type="entry name" value="adh_short"/>
    <property type="match status" value="1"/>
</dbReference>
<name>A0A0A9Z186_LYGHE</name>
<evidence type="ECO:0000256" key="2">
    <source>
        <dbReference type="RuleBase" id="RU000363"/>
    </source>
</evidence>
<dbReference type="PANTHER" id="PTHR43157:SF73">
    <property type="entry name" value="WW DOMAIN-CONTAINING OXIDOREDUCTASE-LIKE PROTEIN"/>
    <property type="match status" value="1"/>
</dbReference>
<reference evidence="3" key="2">
    <citation type="submission" date="2014-07" db="EMBL/GenBank/DDBJ databases">
        <authorList>
            <person name="Hull J."/>
        </authorList>
    </citation>
    <scope>NUCLEOTIDE SEQUENCE</scope>
</reference>
<dbReference type="PRINTS" id="PR00080">
    <property type="entry name" value="SDRFAMILY"/>
</dbReference>
<comment type="similarity">
    <text evidence="2">Belongs to the short-chain dehydrogenases/reductases (SDR) family.</text>
</comment>
<evidence type="ECO:0000313" key="4">
    <source>
        <dbReference type="EMBL" id="JAQ07049.1"/>
    </source>
</evidence>
<reference evidence="4" key="3">
    <citation type="journal article" date="2016" name="Gigascience">
        <title>De novo construction of an expanded transcriptome assembly for the western tarnished plant bug, Lygus hesperus.</title>
        <authorList>
            <person name="Tassone E.E."/>
            <person name="Geib S.M."/>
            <person name="Hall B."/>
            <person name="Fabrick J.A."/>
            <person name="Brent C.S."/>
            <person name="Hull J.J."/>
        </authorList>
    </citation>
    <scope>NUCLEOTIDE SEQUENCE</scope>
</reference>
<evidence type="ECO:0000313" key="3">
    <source>
        <dbReference type="EMBL" id="JAG35570.1"/>
    </source>
</evidence>
<keyword evidence="1" id="KW-0560">Oxidoreductase</keyword>
<dbReference type="SUPFAM" id="SSF51735">
    <property type="entry name" value="NAD(P)-binding Rossmann-fold domains"/>
    <property type="match status" value="1"/>
</dbReference>
<dbReference type="EMBL" id="GBHO01008034">
    <property type="protein sequence ID" value="JAG35570.1"/>
    <property type="molecule type" value="Transcribed_RNA"/>
</dbReference>
<dbReference type="InterPro" id="IPR036291">
    <property type="entry name" value="NAD(P)-bd_dom_sf"/>
</dbReference>
<proteinExistence type="inferred from homology"/>
<dbReference type="EMBL" id="GDHC01011580">
    <property type="protein sequence ID" value="JAQ07049.1"/>
    <property type="molecule type" value="Transcribed_RNA"/>
</dbReference>
<gene>
    <name evidence="3" type="primary">RDH11_4</name>
    <name evidence="5" type="synonym">RDH11_2</name>
    <name evidence="4" type="synonym">RDH11_7</name>
    <name evidence="3" type="ORF">CM83_71000</name>
    <name evidence="5" type="ORF">g.63646</name>
    <name evidence="4" type="ORF">g.63647</name>
</gene>
<accession>A0A0A9Z186</accession>
<dbReference type="InterPro" id="IPR002347">
    <property type="entry name" value="SDR_fam"/>
</dbReference>
<dbReference type="Gene3D" id="3.40.50.720">
    <property type="entry name" value="NAD(P)-binding Rossmann-like Domain"/>
    <property type="match status" value="1"/>
</dbReference>
<dbReference type="GO" id="GO:0016491">
    <property type="term" value="F:oxidoreductase activity"/>
    <property type="evidence" value="ECO:0007669"/>
    <property type="project" value="UniProtKB-KW"/>
</dbReference>
<dbReference type="EMBL" id="GDHC01003628">
    <property type="protein sequence ID" value="JAQ15001.1"/>
    <property type="molecule type" value="Transcribed_RNA"/>
</dbReference>
<dbReference type="PRINTS" id="PR00081">
    <property type="entry name" value="GDHRDH"/>
</dbReference>
<protein>
    <submittedName>
        <fullName evidence="3">Retinol dehydrogenase 11</fullName>
    </submittedName>
</protein>
<organism evidence="3">
    <name type="scientific">Lygus hesperus</name>
    <name type="common">Western plant bug</name>
    <dbReference type="NCBI Taxonomy" id="30085"/>
    <lineage>
        <taxon>Eukaryota</taxon>
        <taxon>Metazoa</taxon>
        <taxon>Ecdysozoa</taxon>
        <taxon>Arthropoda</taxon>
        <taxon>Hexapoda</taxon>
        <taxon>Insecta</taxon>
        <taxon>Pterygota</taxon>
        <taxon>Neoptera</taxon>
        <taxon>Paraneoptera</taxon>
        <taxon>Hemiptera</taxon>
        <taxon>Heteroptera</taxon>
        <taxon>Panheteroptera</taxon>
        <taxon>Cimicomorpha</taxon>
        <taxon>Miridae</taxon>
        <taxon>Mirini</taxon>
        <taxon>Lygus</taxon>
    </lineage>
</organism>
<reference evidence="3" key="1">
    <citation type="journal article" date="2014" name="PLoS ONE">
        <title>Transcriptome-Based Identification of ABC Transporters in the Western Tarnished Plant Bug Lygus hesperus.</title>
        <authorList>
            <person name="Hull J.J."/>
            <person name="Chaney K."/>
            <person name="Geib S.M."/>
            <person name="Fabrick J.A."/>
            <person name="Brent C.S."/>
            <person name="Walsh D."/>
            <person name="Lavine L.C."/>
        </authorList>
    </citation>
    <scope>NUCLEOTIDE SEQUENCE</scope>
</reference>